<evidence type="ECO:0000256" key="1">
    <source>
        <dbReference type="SAM" id="MobiDB-lite"/>
    </source>
</evidence>
<dbReference type="Proteomes" id="UP001054945">
    <property type="component" value="Unassembled WGS sequence"/>
</dbReference>
<evidence type="ECO:0000313" key="3">
    <source>
        <dbReference type="Proteomes" id="UP001054945"/>
    </source>
</evidence>
<dbReference type="EMBL" id="BPLR01011609">
    <property type="protein sequence ID" value="GIY47682.1"/>
    <property type="molecule type" value="Genomic_DNA"/>
</dbReference>
<dbReference type="AlphaFoldDB" id="A0AAV4TSF4"/>
<protein>
    <submittedName>
        <fullName evidence="2">Uncharacterized protein</fullName>
    </submittedName>
</protein>
<sequence length="75" mass="8517">MRSVVFGQPAQMSHHRGLPECRAGATQRIRDSLTFPPSWPLFFLFSRNRQKTTCAKNFQLSPCVTRELKNPLGGL</sequence>
<feature type="region of interest" description="Disordered" evidence="1">
    <location>
        <begin position="1"/>
        <end position="21"/>
    </location>
</feature>
<reference evidence="2 3" key="1">
    <citation type="submission" date="2021-06" db="EMBL/GenBank/DDBJ databases">
        <title>Caerostris extrusa draft genome.</title>
        <authorList>
            <person name="Kono N."/>
            <person name="Arakawa K."/>
        </authorList>
    </citation>
    <scope>NUCLEOTIDE SEQUENCE [LARGE SCALE GENOMIC DNA]</scope>
</reference>
<organism evidence="2 3">
    <name type="scientific">Caerostris extrusa</name>
    <name type="common">Bark spider</name>
    <name type="synonym">Caerostris bankana</name>
    <dbReference type="NCBI Taxonomy" id="172846"/>
    <lineage>
        <taxon>Eukaryota</taxon>
        <taxon>Metazoa</taxon>
        <taxon>Ecdysozoa</taxon>
        <taxon>Arthropoda</taxon>
        <taxon>Chelicerata</taxon>
        <taxon>Arachnida</taxon>
        <taxon>Araneae</taxon>
        <taxon>Araneomorphae</taxon>
        <taxon>Entelegynae</taxon>
        <taxon>Araneoidea</taxon>
        <taxon>Araneidae</taxon>
        <taxon>Caerostris</taxon>
    </lineage>
</organism>
<accession>A0AAV4TSF4</accession>
<keyword evidence="3" id="KW-1185">Reference proteome</keyword>
<name>A0AAV4TSF4_CAEEX</name>
<comment type="caution">
    <text evidence="2">The sequence shown here is derived from an EMBL/GenBank/DDBJ whole genome shotgun (WGS) entry which is preliminary data.</text>
</comment>
<proteinExistence type="predicted"/>
<evidence type="ECO:0000313" key="2">
    <source>
        <dbReference type="EMBL" id="GIY47682.1"/>
    </source>
</evidence>
<gene>
    <name evidence="2" type="ORF">CEXT_588881</name>
</gene>